<gene>
    <name evidence="2" type="ORF">HNR73_003744</name>
</gene>
<sequence>MVIMVTGASGRLGGAVARLLLERVPDERIVLGARDPRAVARFGVEARAADYDDAAGLTTAFAGVRTLYLVSTNGPHSGRLAQHTAAVRAAVGAGVGRIVYTGILSSAPEIIGRLAWDTERVIADSGVPYTIMRHALYAQNFTVGLPKALADGEYVTATGTGRVAAADRGDLARAAVEVLLGEGHEGAAYELTGPRAWSLGELAGEASRRSGIPLPHKAVTAEELTAALVGAGVPASGAEVVAGIQKAVAEGAFARVSPDLERLLGGPATSMEESVAAALTQAG</sequence>
<dbReference type="PANTHER" id="PTHR47129">
    <property type="entry name" value="QUINONE OXIDOREDUCTASE 2"/>
    <property type="match status" value="1"/>
</dbReference>
<dbReference type="InterPro" id="IPR008030">
    <property type="entry name" value="NmrA-like"/>
</dbReference>
<dbReference type="EMBL" id="JACHGT010000007">
    <property type="protein sequence ID" value="MBB6035880.1"/>
    <property type="molecule type" value="Genomic_DNA"/>
</dbReference>
<protein>
    <submittedName>
        <fullName evidence="2">NAD(P)H dehydrogenase (Quinone)</fullName>
        <ecNumber evidence="2">1.6.5.2</ecNumber>
    </submittedName>
</protein>
<evidence type="ECO:0000313" key="3">
    <source>
        <dbReference type="Proteomes" id="UP000548476"/>
    </source>
</evidence>
<dbReference type="InterPro" id="IPR052718">
    <property type="entry name" value="NmrA-type_oxidoreductase"/>
</dbReference>
<keyword evidence="2" id="KW-0560">Oxidoreductase</keyword>
<name>A0A841FV72_9ACTN</name>
<accession>A0A841FV72</accession>
<proteinExistence type="predicted"/>
<dbReference type="InterPro" id="IPR036291">
    <property type="entry name" value="NAD(P)-bd_dom_sf"/>
</dbReference>
<dbReference type="PANTHER" id="PTHR47129:SF1">
    <property type="entry name" value="NMRA-LIKE DOMAIN-CONTAINING PROTEIN"/>
    <property type="match status" value="1"/>
</dbReference>
<evidence type="ECO:0000313" key="2">
    <source>
        <dbReference type="EMBL" id="MBB6035880.1"/>
    </source>
</evidence>
<dbReference type="Gene3D" id="3.90.25.10">
    <property type="entry name" value="UDP-galactose 4-epimerase, domain 1"/>
    <property type="match status" value="1"/>
</dbReference>
<dbReference type="Gene3D" id="3.40.50.720">
    <property type="entry name" value="NAD(P)-binding Rossmann-like Domain"/>
    <property type="match status" value="1"/>
</dbReference>
<reference evidence="2 3" key="1">
    <citation type="submission" date="2020-08" db="EMBL/GenBank/DDBJ databases">
        <title>Genomic Encyclopedia of Type Strains, Phase IV (KMG-IV): sequencing the most valuable type-strain genomes for metagenomic binning, comparative biology and taxonomic classification.</title>
        <authorList>
            <person name="Goeker M."/>
        </authorList>
    </citation>
    <scope>NUCLEOTIDE SEQUENCE [LARGE SCALE GENOMIC DNA]</scope>
    <source>
        <strain evidence="2 3">YIM 65646</strain>
    </source>
</reference>
<dbReference type="SUPFAM" id="SSF51735">
    <property type="entry name" value="NAD(P)-binding Rossmann-fold domains"/>
    <property type="match status" value="1"/>
</dbReference>
<feature type="domain" description="NmrA-like" evidence="1">
    <location>
        <begin position="2"/>
        <end position="250"/>
    </location>
</feature>
<dbReference type="AlphaFoldDB" id="A0A841FV72"/>
<dbReference type="GO" id="GO:0003955">
    <property type="term" value="F:NAD(P)H dehydrogenase (quinone) activity"/>
    <property type="evidence" value="ECO:0007669"/>
    <property type="project" value="UniProtKB-EC"/>
</dbReference>
<dbReference type="Pfam" id="PF05368">
    <property type="entry name" value="NmrA"/>
    <property type="match status" value="1"/>
</dbReference>
<comment type="caution">
    <text evidence="2">The sequence shown here is derived from an EMBL/GenBank/DDBJ whole genome shotgun (WGS) entry which is preliminary data.</text>
</comment>
<dbReference type="Proteomes" id="UP000548476">
    <property type="component" value="Unassembled WGS sequence"/>
</dbReference>
<organism evidence="2 3">
    <name type="scientific">Phytomonospora endophytica</name>
    <dbReference type="NCBI Taxonomy" id="714109"/>
    <lineage>
        <taxon>Bacteria</taxon>
        <taxon>Bacillati</taxon>
        <taxon>Actinomycetota</taxon>
        <taxon>Actinomycetes</taxon>
        <taxon>Micromonosporales</taxon>
        <taxon>Micromonosporaceae</taxon>
        <taxon>Phytomonospora</taxon>
    </lineage>
</organism>
<dbReference type="EC" id="1.6.5.2" evidence="2"/>
<keyword evidence="3" id="KW-1185">Reference proteome</keyword>
<evidence type="ECO:0000259" key="1">
    <source>
        <dbReference type="Pfam" id="PF05368"/>
    </source>
</evidence>